<evidence type="ECO:0000313" key="1">
    <source>
        <dbReference type="EMBL" id="KAJ9659631.1"/>
    </source>
</evidence>
<reference evidence="1" key="1">
    <citation type="submission" date="2022-10" db="EMBL/GenBank/DDBJ databases">
        <title>Culturing micro-colonial fungi from biological soil crusts in the Mojave desert and describing Neophaeococcomyces mojavensis, and introducing the new genera and species Taxawa tesnikishii.</title>
        <authorList>
            <person name="Kurbessoian T."/>
            <person name="Stajich J.E."/>
        </authorList>
    </citation>
    <scope>NUCLEOTIDE SEQUENCE</scope>
    <source>
        <strain evidence="1">JES_112</strain>
    </source>
</reference>
<keyword evidence="2" id="KW-1185">Reference proteome</keyword>
<gene>
    <name evidence="1" type="primary">UTP6</name>
    <name evidence="1" type="ORF">H2198_003045</name>
</gene>
<comment type="caution">
    <text evidence="1">The sequence shown here is derived from an EMBL/GenBank/DDBJ whole genome shotgun (WGS) entry which is preliminary data.</text>
</comment>
<organism evidence="1 2">
    <name type="scientific">Neophaeococcomyces mojaviensis</name>
    <dbReference type="NCBI Taxonomy" id="3383035"/>
    <lineage>
        <taxon>Eukaryota</taxon>
        <taxon>Fungi</taxon>
        <taxon>Dikarya</taxon>
        <taxon>Ascomycota</taxon>
        <taxon>Pezizomycotina</taxon>
        <taxon>Eurotiomycetes</taxon>
        <taxon>Chaetothyriomycetidae</taxon>
        <taxon>Chaetothyriales</taxon>
        <taxon>Chaetothyriales incertae sedis</taxon>
        <taxon>Neophaeococcomyces</taxon>
    </lineage>
</organism>
<sequence>MTATADKARYFLEQSVPELKEFERKKIFSPEEITSIAKKRSDFEHQINARGSSPTDYAQYAEFEINVDLLRRKRVKRLGIRATAHSGQRRIFFVFDRGVRKFPGDVKLWMQAIEYARSQKALKKGTQMLTNVLRLHPTKAELWIYAAQYALEENGDMTEARAYIQRGLRFCKNSKQMWLQDFRLEMSWIAKIVARRRILGMEKEKQKEEETKIVGEDDNVMMLPKLTAQDIAPEEEQEDKVDVTALENLEATPIMSGAIPIAVFDAAMTQFDHNPELARQFFEEASAFGPLPMLGNILAHVDTLLQQSTPGDWNAMACNIALPTSTILPDDPEFPAALRQSLSRMNQALARTEQREALVGWCRKYLEALLQQDPDPALQQVLQSRVQALSG</sequence>
<dbReference type="Proteomes" id="UP001172386">
    <property type="component" value="Unassembled WGS sequence"/>
</dbReference>
<name>A0ACC3ACI9_9EURO</name>
<dbReference type="EMBL" id="JAPDRQ010000038">
    <property type="protein sequence ID" value="KAJ9659631.1"/>
    <property type="molecule type" value="Genomic_DNA"/>
</dbReference>
<proteinExistence type="predicted"/>
<protein>
    <submittedName>
        <fullName evidence="1">U3 snoRNP protein</fullName>
    </submittedName>
</protein>
<accession>A0ACC3ACI9</accession>
<evidence type="ECO:0000313" key="2">
    <source>
        <dbReference type="Proteomes" id="UP001172386"/>
    </source>
</evidence>